<organism evidence="1 2">
    <name type="scientific">Ensete ventricosum</name>
    <name type="common">Abyssinian banana</name>
    <name type="synonym">Musa ensete</name>
    <dbReference type="NCBI Taxonomy" id="4639"/>
    <lineage>
        <taxon>Eukaryota</taxon>
        <taxon>Viridiplantae</taxon>
        <taxon>Streptophyta</taxon>
        <taxon>Embryophyta</taxon>
        <taxon>Tracheophyta</taxon>
        <taxon>Spermatophyta</taxon>
        <taxon>Magnoliopsida</taxon>
        <taxon>Liliopsida</taxon>
        <taxon>Zingiberales</taxon>
        <taxon>Musaceae</taxon>
        <taxon>Ensete</taxon>
    </lineage>
</organism>
<gene>
    <name evidence="1" type="ORF">B296_00039672</name>
</gene>
<comment type="caution">
    <text evidence="1">The sequence shown here is derived from an EMBL/GenBank/DDBJ whole genome shotgun (WGS) entry which is preliminary data.</text>
</comment>
<dbReference type="AlphaFoldDB" id="A0A426Z2N3"/>
<accession>A0A426Z2N3</accession>
<proteinExistence type="predicted"/>
<protein>
    <submittedName>
        <fullName evidence="1">Uncharacterized protein</fullName>
    </submittedName>
</protein>
<name>A0A426Z2N3_ENSVE</name>
<dbReference type="EMBL" id="AMZH03008783">
    <property type="protein sequence ID" value="RRT58237.1"/>
    <property type="molecule type" value="Genomic_DNA"/>
</dbReference>
<evidence type="ECO:0000313" key="2">
    <source>
        <dbReference type="Proteomes" id="UP000287651"/>
    </source>
</evidence>
<dbReference type="Proteomes" id="UP000287651">
    <property type="component" value="Unassembled WGS sequence"/>
</dbReference>
<sequence>MGGDGGDGDVKSNYGNCLVDGCGRDGSKGSKITALIPNDRTPEELYGDLIFEGYQPLERCRGSSLLVVGHKAELKIDLALRGATWLSRTKLYWGPITSLSSLPPPSAKQFS</sequence>
<reference evidence="1 2" key="1">
    <citation type="journal article" date="2014" name="Agronomy (Basel)">
        <title>A Draft Genome Sequence for Ensete ventricosum, the Drought-Tolerant Tree Against Hunger.</title>
        <authorList>
            <person name="Harrison J."/>
            <person name="Moore K.A."/>
            <person name="Paszkiewicz K."/>
            <person name="Jones T."/>
            <person name="Grant M."/>
            <person name="Ambacheew D."/>
            <person name="Muzemil S."/>
            <person name="Studholme D.J."/>
        </authorList>
    </citation>
    <scope>NUCLEOTIDE SEQUENCE [LARGE SCALE GENOMIC DNA]</scope>
</reference>
<evidence type="ECO:0000313" key="1">
    <source>
        <dbReference type="EMBL" id="RRT58237.1"/>
    </source>
</evidence>